<dbReference type="EMBL" id="HACM01004721">
    <property type="protein sequence ID" value="CRZ05163.1"/>
    <property type="molecule type" value="Transcribed_RNA"/>
</dbReference>
<protein>
    <submittedName>
        <fullName evidence="2">Uncharacterized protein</fullName>
    </submittedName>
</protein>
<keyword evidence="1" id="KW-0812">Transmembrane</keyword>
<dbReference type="AlphaFoldDB" id="A0A0H5QT09"/>
<feature type="transmembrane region" description="Helical" evidence="1">
    <location>
        <begin position="63"/>
        <end position="82"/>
    </location>
</feature>
<name>A0A0H5QT09_9EUKA</name>
<accession>A0A0H5QT09</accession>
<keyword evidence="1" id="KW-1133">Transmembrane helix</keyword>
<keyword evidence="1" id="KW-0472">Membrane</keyword>
<evidence type="ECO:0000256" key="1">
    <source>
        <dbReference type="SAM" id="Phobius"/>
    </source>
</evidence>
<proteinExistence type="predicted"/>
<evidence type="ECO:0000313" key="2">
    <source>
        <dbReference type="EMBL" id="CRZ05163.1"/>
    </source>
</evidence>
<reference evidence="2" key="1">
    <citation type="submission" date="2015-04" db="EMBL/GenBank/DDBJ databases">
        <title>The genome sequence of the plant pathogenic Rhizarian Plasmodiophora brassicae reveals insights in its biotrophic life cycle and the origin of chitin synthesis.</title>
        <authorList>
            <person name="Schwelm A."/>
            <person name="Fogelqvist J."/>
            <person name="Knaust A."/>
            <person name="Julke S."/>
            <person name="Lilja T."/>
            <person name="Dhandapani V."/>
            <person name="Bonilla-Rosso G."/>
            <person name="Karlsson M."/>
            <person name="Shevchenko A."/>
            <person name="Choi S.R."/>
            <person name="Kim H.G."/>
            <person name="Park J.Y."/>
            <person name="Lim Y.P."/>
            <person name="Ludwig-Muller J."/>
            <person name="Dixelius C."/>
        </authorList>
    </citation>
    <scope>NUCLEOTIDE SEQUENCE</scope>
    <source>
        <tissue evidence="2">Potato root galls</tissue>
    </source>
</reference>
<feature type="non-terminal residue" evidence="2">
    <location>
        <position position="1"/>
    </location>
</feature>
<sequence>ETGRRPCRGRCSLAEEWVTKSWFQRNGKGFCVVHDWVVGFREVERINQVQRQRVNCQSLGHTLAFGTTCSGLLCWMIMRIWLRKPWRRDFAPSNSSGSRTRGSCWLDSWMALGRVSCCIWKIRMVSC</sequence>
<organism evidence="2">
    <name type="scientific">Spongospora subterranea</name>
    <dbReference type="NCBI Taxonomy" id="70186"/>
    <lineage>
        <taxon>Eukaryota</taxon>
        <taxon>Sar</taxon>
        <taxon>Rhizaria</taxon>
        <taxon>Endomyxa</taxon>
        <taxon>Phytomyxea</taxon>
        <taxon>Plasmodiophorida</taxon>
        <taxon>Plasmodiophoridae</taxon>
        <taxon>Spongospora</taxon>
    </lineage>
</organism>